<keyword evidence="4" id="KW-0808">Transferase</keyword>
<dbReference type="InterPro" id="IPR023352">
    <property type="entry name" value="MAPEG-like_dom_sf"/>
</dbReference>
<evidence type="ECO:0000256" key="9">
    <source>
        <dbReference type="ARBA" id="ARBA00023180"/>
    </source>
</evidence>
<evidence type="ECO:0000256" key="5">
    <source>
        <dbReference type="ARBA" id="ARBA00022692"/>
    </source>
</evidence>
<dbReference type="GO" id="GO:0000033">
    <property type="term" value="F:alpha-1,3-mannosyltransferase activity"/>
    <property type="evidence" value="ECO:0007669"/>
    <property type="project" value="TreeGrafter"/>
</dbReference>
<evidence type="ECO:0000256" key="1">
    <source>
        <dbReference type="ARBA" id="ARBA00004606"/>
    </source>
</evidence>
<dbReference type="PANTHER" id="PTHR31392:SF1">
    <property type="entry name" value="ALPHA-1,3-MANNOSYLTRANSFERASE MNN1-RELATED"/>
    <property type="match status" value="1"/>
</dbReference>
<dbReference type="PANTHER" id="PTHR31392">
    <property type="entry name" value="ALPHA-1,3-MANNOSYLTRANSFERASE MNN1-RELATED"/>
    <property type="match status" value="1"/>
</dbReference>
<evidence type="ECO:0008006" key="13">
    <source>
        <dbReference type="Google" id="ProtNLM"/>
    </source>
</evidence>
<dbReference type="SUPFAM" id="SSF53448">
    <property type="entry name" value="Nucleotide-diphospho-sugar transferases"/>
    <property type="match status" value="1"/>
</dbReference>
<dbReference type="GO" id="GO:0016020">
    <property type="term" value="C:membrane"/>
    <property type="evidence" value="ECO:0007669"/>
    <property type="project" value="UniProtKB-SubCell"/>
</dbReference>
<comment type="caution">
    <text evidence="11">The sequence shown here is derived from an EMBL/GenBank/DDBJ whole genome shotgun (WGS) entry which is preliminary data.</text>
</comment>
<feature type="region of interest" description="Disordered" evidence="10">
    <location>
        <begin position="39"/>
        <end position="62"/>
    </location>
</feature>
<reference evidence="11 12" key="1">
    <citation type="submission" date="2015-02" db="EMBL/GenBank/DDBJ databases">
        <title>Draft Genome Sequences of Two Closely-Related Aflatoxigenic Aspergillus Species Obtained from the Cote d'Ivoire.</title>
        <authorList>
            <person name="Moore G.G."/>
            <person name="Beltz S.B."/>
            <person name="Mack B.M."/>
        </authorList>
    </citation>
    <scope>NUCLEOTIDE SEQUENCE [LARGE SCALE GENOMIC DNA]</scope>
    <source>
        <strain evidence="11 12">SRRC1468</strain>
    </source>
</reference>
<keyword evidence="6" id="KW-0735">Signal-anchor</keyword>
<dbReference type="EMBL" id="JZBS01001754">
    <property type="protein sequence ID" value="KKK21527.1"/>
    <property type="molecule type" value="Genomic_DNA"/>
</dbReference>
<dbReference type="Proteomes" id="UP000034291">
    <property type="component" value="Unassembled WGS sequence"/>
</dbReference>
<dbReference type="Pfam" id="PF11051">
    <property type="entry name" value="Mannosyl_trans3"/>
    <property type="match status" value="1"/>
</dbReference>
<evidence type="ECO:0000256" key="6">
    <source>
        <dbReference type="ARBA" id="ARBA00022968"/>
    </source>
</evidence>
<evidence type="ECO:0000256" key="3">
    <source>
        <dbReference type="ARBA" id="ARBA00022676"/>
    </source>
</evidence>
<evidence type="ECO:0000256" key="10">
    <source>
        <dbReference type="SAM" id="MobiDB-lite"/>
    </source>
</evidence>
<evidence type="ECO:0000256" key="8">
    <source>
        <dbReference type="ARBA" id="ARBA00023136"/>
    </source>
</evidence>
<evidence type="ECO:0000256" key="7">
    <source>
        <dbReference type="ARBA" id="ARBA00022989"/>
    </source>
</evidence>
<organism evidence="11 12">
    <name type="scientific">Aspergillus rambellii</name>
    <dbReference type="NCBI Taxonomy" id="308745"/>
    <lineage>
        <taxon>Eukaryota</taxon>
        <taxon>Fungi</taxon>
        <taxon>Dikarya</taxon>
        <taxon>Ascomycota</taxon>
        <taxon>Pezizomycotina</taxon>
        <taxon>Eurotiomycetes</taxon>
        <taxon>Eurotiomycetidae</taxon>
        <taxon>Eurotiales</taxon>
        <taxon>Aspergillaceae</taxon>
        <taxon>Aspergillus</taxon>
        <taxon>Aspergillus subgen. Nidulantes</taxon>
    </lineage>
</organism>
<dbReference type="InterPro" id="IPR022751">
    <property type="entry name" value="Alpha_mannosyltransferase"/>
</dbReference>
<protein>
    <recommendedName>
        <fullName evidence="13">Alpha-1,3-mannosyltransferase</fullName>
    </recommendedName>
</protein>
<dbReference type="STRING" id="308745.A0A0F8XD59"/>
<dbReference type="InterPro" id="IPR029044">
    <property type="entry name" value="Nucleotide-diphossugar_trans"/>
</dbReference>
<keyword evidence="5" id="KW-0812">Transmembrane</keyword>
<dbReference type="SUPFAM" id="SSF161084">
    <property type="entry name" value="MAPEG domain-like"/>
    <property type="match status" value="1"/>
</dbReference>
<gene>
    <name evidence="11" type="ORF">ARAM_005038</name>
</gene>
<evidence type="ECO:0000313" key="11">
    <source>
        <dbReference type="EMBL" id="KKK21527.1"/>
    </source>
</evidence>
<dbReference type="GO" id="GO:0006493">
    <property type="term" value="P:protein O-linked glycosylation"/>
    <property type="evidence" value="ECO:0007669"/>
    <property type="project" value="TreeGrafter"/>
</dbReference>
<evidence type="ECO:0000256" key="4">
    <source>
        <dbReference type="ARBA" id="ARBA00022679"/>
    </source>
</evidence>
<sequence length="693" mass="78277">MALYRLCSWRASSPSIGTAKAIPPLRTATPVNEPIENVNGLQQTPAFTTEEKEPKDDNSRHESDLIDSLRALLARVPDESHVRNALRPVATTGEARLKEFGLRTRYFKELFETWEKVHLVPIQDDQGFYIRDDVIQYLRQHPQVAAALDTTTVQLISAYESYRSVMNELAALLFPWTAPYFPDHMHLRAQLYGGGRGLVFSAGDKHARFLLTSIPSIRALGCDLPIEIMYLGDQDLSKSTRAELESLPGVLTRDLSQMVNDSGWELAGWAGKPFAILFSSFREVVFIDADSLFFQNPELLLEDEAYVTTGALFFRDRLIMPELRKKFLQDVLPKPISSKAMESRFWTGQSGHMQESGVVVVDKFRHFIPLLLVTRMNGPDRDGDKGKNIVGVYDMVFGDKETFWLGWELVGDLNYAFHDGDAGIMGTLEKPKESSEYDGKKKDANSISTDGYTICAPQLLHLDRSGRPLWFNGWLLPNKFEDTKTRGPISFEAFLREPQERGAWQLRESNVCCLTSDKKFEFSSQEKKTLDMILDAGRRAGAFGSTYADMSSNIPTLLRPVIALNGWTFVVEGWMYATRIPVFRKLKVASDNTVTKSDLDQKTPASVRWKADNFNNLLEQPTQFYAVTLILAFARRGDDNRIDNTLAWTYVGVRVLHSLVHCTSNKVRRRFSLFVISSGILAAMTVRAACLVF</sequence>
<dbReference type="InterPro" id="IPR001129">
    <property type="entry name" value="Membr-assoc_MAPEG"/>
</dbReference>
<name>A0A0F8XD59_9EURO</name>
<keyword evidence="9" id="KW-0325">Glycoprotein</keyword>
<keyword evidence="7" id="KW-1133">Transmembrane helix</keyword>
<dbReference type="GO" id="GO:0005794">
    <property type="term" value="C:Golgi apparatus"/>
    <property type="evidence" value="ECO:0007669"/>
    <property type="project" value="TreeGrafter"/>
</dbReference>
<comment type="subcellular location">
    <subcellularLocation>
        <location evidence="1">Membrane</location>
        <topology evidence="1">Single-pass type II membrane protein</topology>
    </subcellularLocation>
</comment>
<keyword evidence="12" id="KW-1185">Reference proteome</keyword>
<dbReference type="Gene3D" id="1.20.120.550">
    <property type="entry name" value="Membrane associated eicosanoid/glutathione metabolism-like domain"/>
    <property type="match status" value="1"/>
</dbReference>
<dbReference type="AlphaFoldDB" id="A0A0F8XD59"/>
<feature type="compositionally biased region" description="Basic and acidic residues" evidence="10">
    <location>
        <begin position="49"/>
        <end position="62"/>
    </location>
</feature>
<proteinExistence type="inferred from homology"/>
<accession>A0A0F8XD59</accession>
<keyword evidence="8" id="KW-0472">Membrane</keyword>
<keyword evidence="3" id="KW-0328">Glycosyltransferase</keyword>
<comment type="similarity">
    <text evidence="2">Belongs to the MNN1/MNT family.</text>
</comment>
<dbReference type="OrthoDB" id="430354at2759"/>
<dbReference type="Pfam" id="PF01124">
    <property type="entry name" value="MAPEG"/>
    <property type="match status" value="1"/>
</dbReference>
<evidence type="ECO:0000313" key="12">
    <source>
        <dbReference type="Proteomes" id="UP000034291"/>
    </source>
</evidence>
<evidence type="ECO:0000256" key="2">
    <source>
        <dbReference type="ARBA" id="ARBA00009105"/>
    </source>
</evidence>